<sequence length="156" mass="17682">MTKKLSPNQKHQRVIQSFTDYLIKLEVTGEKLPINQVDGNVNISELARICECKRGAFQKPNNTIGKMLKKAIDNIGTQAKSVNQVESALKTQKDQAKKDASKLSRELERVTAEVEKLRNVNASLEQECKVLKNKLQGQINATESMLDDGKRRFLWE</sequence>
<gene>
    <name evidence="3" type="ORF">GCM10009111_03760</name>
</gene>
<protein>
    <recommendedName>
        <fullName evidence="2">Pleckstrin homology domain-containing protein</fullName>
    </recommendedName>
</protein>
<dbReference type="EMBL" id="BAAAFA010000001">
    <property type="protein sequence ID" value="GAA0811358.1"/>
    <property type="molecule type" value="Genomic_DNA"/>
</dbReference>
<organism evidence="3 4">
    <name type="scientific">Colwellia asteriadis</name>
    <dbReference type="NCBI Taxonomy" id="517723"/>
    <lineage>
        <taxon>Bacteria</taxon>
        <taxon>Pseudomonadati</taxon>
        <taxon>Pseudomonadota</taxon>
        <taxon>Gammaproteobacteria</taxon>
        <taxon>Alteromonadales</taxon>
        <taxon>Colwelliaceae</taxon>
        <taxon>Colwellia</taxon>
    </lineage>
</organism>
<evidence type="ECO:0000259" key="2">
    <source>
        <dbReference type="Pfam" id="PF25541"/>
    </source>
</evidence>
<evidence type="ECO:0000313" key="4">
    <source>
        <dbReference type="Proteomes" id="UP001500021"/>
    </source>
</evidence>
<keyword evidence="4" id="KW-1185">Reference proteome</keyword>
<comment type="caution">
    <text evidence="3">The sequence shown here is derived from an EMBL/GenBank/DDBJ whole genome shotgun (WGS) entry which is preliminary data.</text>
</comment>
<dbReference type="Proteomes" id="UP001500021">
    <property type="component" value="Unassembled WGS sequence"/>
</dbReference>
<evidence type="ECO:0000313" key="3">
    <source>
        <dbReference type="EMBL" id="GAA0811358.1"/>
    </source>
</evidence>
<evidence type="ECO:0000256" key="1">
    <source>
        <dbReference type="SAM" id="Coils"/>
    </source>
</evidence>
<dbReference type="InterPro" id="IPR057971">
    <property type="entry name" value="PKHA4-7_TBCA"/>
</dbReference>
<dbReference type="RefSeq" id="WP_343814350.1">
    <property type="nucleotide sequence ID" value="NZ_BAAAFA010000001.1"/>
</dbReference>
<keyword evidence="1" id="KW-0175">Coiled coil</keyword>
<reference evidence="3 4" key="1">
    <citation type="journal article" date="2019" name="Int. J. Syst. Evol. Microbiol.">
        <title>The Global Catalogue of Microorganisms (GCM) 10K type strain sequencing project: providing services to taxonomists for standard genome sequencing and annotation.</title>
        <authorList>
            <consortium name="The Broad Institute Genomics Platform"/>
            <consortium name="The Broad Institute Genome Sequencing Center for Infectious Disease"/>
            <person name="Wu L."/>
            <person name="Ma J."/>
        </authorList>
    </citation>
    <scope>NUCLEOTIDE SEQUENCE [LARGE SCALE GENOMIC DNA]</scope>
    <source>
        <strain evidence="3 4">JCM 15608</strain>
    </source>
</reference>
<accession>A0ABN1L3G8</accession>
<feature type="coiled-coil region" evidence="1">
    <location>
        <begin position="86"/>
        <end position="141"/>
    </location>
</feature>
<feature type="domain" description="Pleckstrin homology" evidence="2">
    <location>
        <begin position="79"/>
        <end position="144"/>
    </location>
</feature>
<dbReference type="Pfam" id="PF25541">
    <property type="entry name" value="TBCA_PH"/>
    <property type="match status" value="1"/>
</dbReference>
<name>A0ABN1L3G8_9GAMM</name>
<proteinExistence type="predicted"/>